<dbReference type="Gene3D" id="3.40.710.10">
    <property type="entry name" value="DD-peptidase/beta-lactamase superfamily"/>
    <property type="match status" value="1"/>
</dbReference>
<dbReference type="EMBL" id="JBHSYS010000004">
    <property type="protein sequence ID" value="MFC6959392.1"/>
    <property type="molecule type" value="Genomic_DNA"/>
</dbReference>
<dbReference type="EC" id="3.-.-.-" evidence="3"/>
<dbReference type="PANTHER" id="PTHR46825:SF7">
    <property type="entry name" value="D-ALANYL-D-ALANINE CARBOXYPEPTIDASE"/>
    <property type="match status" value="1"/>
</dbReference>
<evidence type="ECO:0000259" key="2">
    <source>
        <dbReference type="Pfam" id="PF00144"/>
    </source>
</evidence>
<evidence type="ECO:0000256" key="1">
    <source>
        <dbReference type="SAM" id="SignalP"/>
    </source>
</evidence>
<name>A0ABW2DAL5_9ACTN</name>
<proteinExistence type="predicted"/>
<dbReference type="InterPro" id="IPR001466">
    <property type="entry name" value="Beta-lactam-related"/>
</dbReference>
<dbReference type="PANTHER" id="PTHR46825">
    <property type="entry name" value="D-ALANYL-D-ALANINE-CARBOXYPEPTIDASE/ENDOPEPTIDASE AMPH"/>
    <property type="match status" value="1"/>
</dbReference>
<feature type="signal peptide" evidence="1">
    <location>
        <begin position="1"/>
        <end position="27"/>
    </location>
</feature>
<feature type="domain" description="Beta-lactamase-related" evidence="2">
    <location>
        <begin position="54"/>
        <end position="367"/>
    </location>
</feature>
<evidence type="ECO:0000313" key="3">
    <source>
        <dbReference type="EMBL" id="MFC6959392.1"/>
    </source>
</evidence>
<protein>
    <submittedName>
        <fullName evidence="3">Serine hydrolase domain-containing protein</fullName>
        <ecNumber evidence="3">3.-.-.-</ecNumber>
    </submittedName>
</protein>
<dbReference type="InterPro" id="IPR012338">
    <property type="entry name" value="Beta-lactam/transpept-like"/>
</dbReference>
<dbReference type="InterPro" id="IPR050491">
    <property type="entry name" value="AmpC-like"/>
</dbReference>
<keyword evidence="3" id="KW-0378">Hydrolase</keyword>
<feature type="chain" id="PRO_5046164619" evidence="1">
    <location>
        <begin position="28"/>
        <end position="403"/>
    </location>
</feature>
<organism evidence="3 4">
    <name type="scientific">Glycomyces mayteni</name>
    <dbReference type="NCBI Taxonomy" id="543887"/>
    <lineage>
        <taxon>Bacteria</taxon>
        <taxon>Bacillati</taxon>
        <taxon>Actinomycetota</taxon>
        <taxon>Actinomycetes</taxon>
        <taxon>Glycomycetales</taxon>
        <taxon>Glycomycetaceae</taxon>
        <taxon>Glycomyces</taxon>
    </lineage>
</organism>
<reference evidence="4" key="1">
    <citation type="journal article" date="2019" name="Int. J. Syst. Evol. Microbiol.">
        <title>The Global Catalogue of Microorganisms (GCM) 10K type strain sequencing project: providing services to taxonomists for standard genome sequencing and annotation.</title>
        <authorList>
            <consortium name="The Broad Institute Genomics Platform"/>
            <consortium name="The Broad Institute Genome Sequencing Center for Infectious Disease"/>
            <person name="Wu L."/>
            <person name="Ma J."/>
        </authorList>
    </citation>
    <scope>NUCLEOTIDE SEQUENCE [LARGE SCALE GENOMIC DNA]</scope>
    <source>
        <strain evidence="4">KACC 12634</strain>
    </source>
</reference>
<keyword evidence="4" id="KW-1185">Reference proteome</keyword>
<dbReference type="Pfam" id="PF00144">
    <property type="entry name" value="Beta-lactamase"/>
    <property type="match status" value="1"/>
</dbReference>
<sequence>MRRHTIPAAAAALGLVGVLTAAQVAPAAAGPPQDDLDAAVLEEQLAAFAELTGGSALAEVRDGGESWSDAAGLRSLEDGARPARPGDRVRIGSVTKSMVAAIVLQLDGEGELDLDDPIGDHLPGLLPYEEDPTIRQLLQHTAGVPDWVAVAYPGLDEGDLTGLREDYQNHYRPEELVAIGTGETPPFDPGEGWSYSNTGYVVLGLLIEERTGHTLRHELRERIFEPAGLDDTYLPRPDSNGIRGAHSVPYVSTGDPDEPYFDVTEVSNSQLGASGGVVSTVHDVNDFYTALTDGTLLTAAQLAEATRFIDTGTGFDYGLGLGGVRLDCPGAPGQLFIGHVGDGMGHQTQTFHSLDGEHRITLSWNIDDKHGYTDPAAFGQALNDLLTAGLCGTGTGTGTDTDA</sequence>
<dbReference type="RefSeq" id="WP_382345253.1">
    <property type="nucleotide sequence ID" value="NZ_JBHMBP010000001.1"/>
</dbReference>
<gene>
    <name evidence="3" type="ORF">ACFQS3_19540</name>
</gene>
<evidence type="ECO:0000313" key="4">
    <source>
        <dbReference type="Proteomes" id="UP001596470"/>
    </source>
</evidence>
<comment type="caution">
    <text evidence="3">The sequence shown here is derived from an EMBL/GenBank/DDBJ whole genome shotgun (WGS) entry which is preliminary data.</text>
</comment>
<dbReference type="Proteomes" id="UP001596470">
    <property type="component" value="Unassembled WGS sequence"/>
</dbReference>
<dbReference type="SUPFAM" id="SSF56601">
    <property type="entry name" value="beta-lactamase/transpeptidase-like"/>
    <property type="match status" value="1"/>
</dbReference>
<keyword evidence="1" id="KW-0732">Signal</keyword>
<accession>A0ABW2DAL5</accession>
<dbReference type="GO" id="GO:0016787">
    <property type="term" value="F:hydrolase activity"/>
    <property type="evidence" value="ECO:0007669"/>
    <property type="project" value="UniProtKB-KW"/>
</dbReference>